<evidence type="ECO:0000313" key="2">
    <source>
        <dbReference type="Proteomes" id="UP000318681"/>
    </source>
</evidence>
<accession>A0A558QYE5</accession>
<comment type="caution">
    <text evidence="1">The sequence shown here is derived from an EMBL/GenBank/DDBJ whole genome shotgun (WGS) entry which is preliminary data.</text>
</comment>
<sequence>MTRPPSDDATPSFMRMLGELPAFALHPGWFGTAHDLARGRDGKGRAVLVLPGFLASDMLTARLRHTIEAAGYRAHGWDLGVNQGISAEVFDALLRRIDALPAPLSLVGWSLGGLYARELAKRRPGAVDRVVTLGSPFSGDLHMNRAWKLYEWINHHPIDEPPVPIDLAVKPPMPTFALWSAQDGIVAPAASRGLAGEADHVIEVPCRHMDFVSAPVALTAVLDALEA</sequence>
<dbReference type="OrthoDB" id="7389193at2"/>
<organism evidence="1 2">
    <name type="scientific">Alterirhizorhabdus solaris</name>
    <dbReference type="NCBI Taxonomy" id="2529389"/>
    <lineage>
        <taxon>Bacteria</taxon>
        <taxon>Pseudomonadati</taxon>
        <taxon>Pseudomonadota</taxon>
        <taxon>Alphaproteobacteria</taxon>
        <taxon>Sphingomonadales</taxon>
        <taxon>Rhizorhabdaceae</taxon>
        <taxon>Alterirhizorhabdus</taxon>
    </lineage>
</organism>
<dbReference type="InterPro" id="IPR029058">
    <property type="entry name" value="AB_hydrolase_fold"/>
</dbReference>
<dbReference type="Gene3D" id="3.40.50.1820">
    <property type="entry name" value="alpha/beta hydrolase"/>
    <property type="match status" value="1"/>
</dbReference>
<reference evidence="1 2" key="1">
    <citation type="submission" date="2019-07" db="EMBL/GenBank/DDBJ databases">
        <title>Sphingomonas solaris sp. nov., isolated from a solar panel from Boston, Massachusetts.</title>
        <authorList>
            <person name="Tanner K."/>
            <person name="Pascual J."/>
            <person name="Mancuso C."/>
            <person name="Pereto J."/>
            <person name="Khalil A."/>
            <person name="Vilanova C."/>
        </authorList>
    </citation>
    <scope>NUCLEOTIDE SEQUENCE [LARGE SCALE GENOMIC DNA]</scope>
    <source>
        <strain evidence="1 2">R4DWN</strain>
    </source>
</reference>
<dbReference type="EMBL" id="VNIM01000072">
    <property type="protein sequence ID" value="TVV72108.1"/>
    <property type="molecule type" value="Genomic_DNA"/>
</dbReference>
<proteinExistence type="predicted"/>
<keyword evidence="1" id="KW-0378">Hydrolase</keyword>
<dbReference type="Proteomes" id="UP000318681">
    <property type="component" value="Unassembled WGS sequence"/>
</dbReference>
<dbReference type="AlphaFoldDB" id="A0A558QYE5"/>
<dbReference type="RefSeq" id="WP_145153930.1">
    <property type="nucleotide sequence ID" value="NZ_VNIM01000072.1"/>
</dbReference>
<dbReference type="GO" id="GO:0016787">
    <property type="term" value="F:hydrolase activity"/>
    <property type="evidence" value="ECO:0007669"/>
    <property type="project" value="UniProtKB-KW"/>
</dbReference>
<protein>
    <submittedName>
        <fullName evidence="1">Alpha/beta hydrolase</fullName>
    </submittedName>
</protein>
<gene>
    <name evidence="1" type="ORF">FOY91_15400</name>
</gene>
<evidence type="ECO:0000313" key="1">
    <source>
        <dbReference type="EMBL" id="TVV72108.1"/>
    </source>
</evidence>
<dbReference type="SUPFAM" id="SSF53474">
    <property type="entry name" value="alpha/beta-Hydrolases"/>
    <property type="match status" value="1"/>
</dbReference>
<name>A0A558QYE5_9SPHN</name>
<keyword evidence="2" id="KW-1185">Reference proteome</keyword>